<protein>
    <submittedName>
        <fullName evidence="2">Uncharacterized protein</fullName>
    </submittedName>
</protein>
<dbReference type="AlphaFoldDB" id="A0A1E7FFA9"/>
<dbReference type="Proteomes" id="UP000095751">
    <property type="component" value="Unassembled WGS sequence"/>
</dbReference>
<keyword evidence="1" id="KW-0812">Transmembrane</keyword>
<dbReference type="KEGG" id="fcy:FRACYDRAFT_269122"/>
<feature type="transmembrane region" description="Helical" evidence="1">
    <location>
        <begin position="171"/>
        <end position="191"/>
    </location>
</feature>
<dbReference type="InterPro" id="IPR005325">
    <property type="entry name" value="DUF308_memb"/>
</dbReference>
<dbReference type="Pfam" id="PF03729">
    <property type="entry name" value="DUF308"/>
    <property type="match status" value="2"/>
</dbReference>
<gene>
    <name evidence="2" type="ORF">FRACYDRAFT_269122</name>
</gene>
<evidence type="ECO:0000256" key="1">
    <source>
        <dbReference type="SAM" id="Phobius"/>
    </source>
</evidence>
<feature type="transmembrane region" description="Helical" evidence="1">
    <location>
        <begin position="21"/>
        <end position="42"/>
    </location>
</feature>
<feature type="transmembrane region" description="Helical" evidence="1">
    <location>
        <begin position="86"/>
        <end position="105"/>
    </location>
</feature>
<dbReference type="EMBL" id="KV784358">
    <property type="protein sequence ID" value="OEU16850.1"/>
    <property type="molecule type" value="Genomic_DNA"/>
</dbReference>
<keyword evidence="3" id="KW-1185">Reference proteome</keyword>
<organism evidence="2 3">
    <name type="scientific">Fragilariopsis cylindrus CCMP1102</name>
    <dbReference type="NCBI Taxonomy" id="635003"/>
    <lineage>
        <taxon>Eukaryota</taxon>
        <taxon>Sar</taxon>
        <taxon>Stramenopiles</taxon>
        <taxon>Ochrophyta</taxon>
        <taxon>Bacillariophyta</taxon>
        <taxon>Bacillariophyceae</taxon>
        <taxon>Bacillariophycidae</taxon>
        <taxon>Bacillariales</taxon>
        <taxon>Bacillariaceae</taxon>
        <taxon>Fragilariopsis</taxon>
    </lineage>
</organism>
<keyword evidence="1" id="KW-0472">Membrane</keyword>
<evidence type="ECO:0000313" key="3">
    <source>
        <dbReference type="Proteomes" id="UP000095751"/>
    </source>
</evidence>
<feature type="transmembrane region" description="Helical" evidence="1">
    <location>
        <begin position="117"/>
        <end position="135"/>
    </location>
</feature>
<accession>A0A1E7FFA9</accession>
<name>A0A1E7FFA9_9STRA</name>
<dbReference type="OrthoDB" id="51065at2759"/>
<reference evidence="2 3" key="1">
    <citation type="submission" date="2016-09" db="EMBL/GenBank/DDBJ databases">
        <title>Extensive genetic diversity and differential bi-allelic expression allows diatom success in the polar Southern Ocean.</title>
        <authorList>
            <consortium name="DOE Joint Genome Institute"/>
            <person name="Mock T."/>
            <person name="Otillar R.P."/>
            <person name="Strauss J."/>
            <person name="Dupont C."/>
            <person name="Frickenhaus S."/>
            <person name="Maumus F."/>
            <person name="Mcmullan M."/>
            <person name="Sanges R."/>
            <person name="Schmutz J."/>
            <person name="Toseland A."/>
            <person name="Valas R."/>
            <person name="Veluchamy A."/>
            <person name="Ward B.J."/>
            <person name="Allen A."/>
            <person name="Barry K."/>
            <person name="Falciatore A."/>
            <person name="Ferrante M."/>
            <person name="Fortunato A.E."/>
            <person name="Gloeckner G."/>
            <person name="Gruber A."/>
            <person name="Hipkin R."/>
            <person name="Janech M."/>
            <person name="Kroth P."/>
            <person name="Leese F."/>
            <person name="Lindquist E."/>
            <person name="Lyon B.R."/>
            <person name="Martin J."/>
            <person name="Mayer C."/>
            <person name="Parker M."/>
            <person name="Quesneville H."/>
            <person name="Raymond J."/>
            <person name="Uhlig C."/>
            <person name="Valentin K.U."/>
            <person name="Worden A.Z."/>
            <person name="Armbrust E.V."/>
            <person name="Bowler C."/>
            <person name="Green B."/>
            <person name="Moulton V."/>
            <person name="Van Oosterhout C."/>
            <person name="Grigoriev I."/>
        </authorList>
    </citation>
    <scope>NUCLEOTIDE SEQUENCE [LARGE SCALE GENOMIC DNA]</scope>
    <source>
        <strain evidence="2 3">CCMP1102</strain>
    </source>
</reference>
<evidence type="ECO:0000313" key="2">
    <source>
        <dbReference type="EMBL" id="OEU16850.1"/>
    </source>
</evidence>
<keyword evidence="1" id="KW-1133">Transmembrane helix</keyword>
<feature type="transmembrane region" description="Helical" evidence="1">
    <location>
        <begin position="147"/>
        <end position="165"/>
    </location>
</feature>
<dbReference type="InParanoid" id="A0A1E7FFA9"/>
<sequence>MMSTNDRHDHDVGTIGLRLSPYWMIFVIRGILLIIFGVYFVLYPASAWTLFSLTYGIFCLVEAAFNFSKGIIVGCCMNNVDNKISLMMMFLLSAICSAGVGAIAIMSPVATAEAMEFFLAIWMISVGICQLWLAWIVGSGFESDSKCFMSLIGIIFLVTGFSFLGGNLSTFVLFLGTCLTMFGVQLIFFGLKLRNYGGGYSEIPSATASSTIDV</sequence>
<feature type="transmembrane region" description="Helical" evidence="1">
    <location>
        <begin position="48"/>
        <end position="65"/>
    </location>
</feature>
<proteinExistence type="predicted"/>